<comment type="caution">
    <text evidence="1">The sequence shown here is derived from an EMBL/GenBank/DDBJ whole genome shotgun (WGS) entry which is preliminary data.</text>
</comment>
<dbReference type="AlphaFoldDB" id="X6P658"/>
<name>X6P658_RETFI</name>
<evidence type="ECO:0000313" key="2">
    <source>
        <dbReference type="Proteomes" id="UP000023152"/>
    </source>
</evidence>
<dbReference type="EMBL" id="ASPP01003290">
    <property type="protein sequence ID" value="ETO33574.1"/>
    <property type="molecule type" value="Genomic_DNA"/>
</dbReference>
<proteinExistence type="predicted"/>
<dbReference type="Proteomes" id="UP000023152">
    <property type="component" value="Unassembled WGS sequence"/>
</dbReference>
<keyword evidence="2" id="KW-1185">Reference proteome</keyword>
<protein>
    <submittedName>
        <fullName evidence="1">Uncharacterized protein</fullName>
    </submittedName>
</protein>
<organism evidence="1 2">
    <name type="scientific">Reticulomyxa filosa</name>
    <dbReference type="NCBI Taxonomy" id="46433"/>
    <lineage>
        <taxon>Eukaryota</taxon>
        <taxon>Sar</taxon>
        <taxon>Rhizaria</taxon>
        <taxon>Retaria</taxon>
        <taxon>Foraminifera</taxon>
        <taxon>Monothalamids</taxon>
        <taxon>Reticulomyxidae</taxon>
        <taxon>Reticulomyxa</taxon>
    </lineage>
</organism>
<accession>X6P658</accession>
<sequence>MKKKYKRKIKEKNKEKKIRRKKIQVKPTFVRQFYLTERSLVIGSSRQRVEILRFQTCAELQFIGSNKQIVAFLGSITVKISCIALFGKDRRLFVDINEFFDYQNQITRTRKVEGQSVEDLIPNDITLNLFFKKINSRLALLSFAIELFSYLETRKVATRGREPTSHITPQWKTRNDCGNFKQCSSKHCKKRLAPMNIEYFIVMKIARIWITQSLTIHVKILCGASATLDWIVRILMGEALRSRNIGHC</sequence>
<reference evidence="1 2" key="1">
    <citation type="journal article" date="2013" name="Curr. Biol.">
        <title>The Genome of the Foraminiferan Reticulomyxa filosa.</title>
        <authorList>
            <person name="Glockner G."/>
            <person name="Hulsmann N."/>
            <person name="Schleicher M."/>
            <person name="Noegel A.A."/>
            <person name="Eichinger L."/>
            <person name="Gallinger C."/>
            <person name="Pawlowski J."/>
            <person name="Sierra R."/>
            <person name="Euteneuer U."/>
            <person name="Pillet L."/>
            <person name="Moustafa A."/>
            <person name="Platzer M."/>
            <person name="Groth M."/>
            <person name="Szafranski K."/>
            <person name="Schliwa M."/>
        </authorList>
    </citation>
    <scope>NUCLEOTIDE SEQUENCE [LARGE SCALE GENOMIC DNA]</scope>
</reference>
<evidence type="ECO:0000313" key="1">
    <source>
        <dbReference type="EMBL" id="ETO33574.1"/>
    </source>
</evidence>
<gene>
    <name evidence="1" type="ORF">RFI_03528</name>
</gene>